<name>C6W3F5_DYAFD</name>
<dbReference type="InterPro" id="IPR041662">
    <property type="entry name" value="SusD-like_2"/>
</dbReference>
<accession>C6W3F5</accession>
<dbReference type="RefSeq" id="WP_015812182.1">
    <property type="nucleotide sequence ID" value="NC_013037.1"/>
</dbReference>
<protein>
    <recommendedName>
        <fullName evidence="3">Lipoprotein</fullName>
    </recommendedName>
</protein>
<evidence type="ECO:0000313" key="1">
    <source>
        <dbReference type="EMBL" id="ACT93932.1"/>
    </source>
</evidence>
<organism evidence="1 2">
    <name type="scientific">Dyadobacter fermentans (strain ATCC 700827 / DSM 18053 / CIP 107007 / KCTC 52180 / NS114)</name>
    <dbReference type="NCBI Taxonomy" id="471854"/>
    <lineage>
        <taxon>Bacteria</taxon>
        <taxon>Pseudomonadati</taxon>
        <taxon>Bacteroidota</taxon>
        <taxon>Cytophagia</taxon>
        <taxon>Cytophagales</taxon>
        <taxon>Spirosomataceae</taxon>
        <taxon>Dyadobacter</taxon>
    </lineage>
</organism>
<dbReference type="OrthoDB" id="622163at2"/>
<dbReference type="AlphaFoldDB" id="C6W3F5"/>
<proteinExistence type="predicted"/>
<dbReference type="PROSITE" id="PS51257">
    <property type="entry name" value="PROKAR_LIPOPROTEIN"/>
    <property type="match status" value="1"/>
</dbReference>
<gene>
    <name evidence="1" type="ordered locus">Dfer_2717</name>
</gene>
<dbReference type="EMBL" id="CP001619">
    <property type="protein sequence ID" value="ACT93932.1"/>
    <property type="molecule type" value="Genomic_DNA"/>
</dbReference>
<dbReference type="SUPFAM" id="SSF48452">
    <property type="entry name" value="TPR-like"/>
    <property type="match status" value="1"/>
</dbReference>
<dbReference type="Proteomes" id="UP000002011">
    <property type="component" value="Chromosome"/>
</dbReference>
<dbReference type="eggNOG" id="COG0521">
    <property type="taxonomic scope" value="Bacteria"/>
</dbReference>
<dbReference type="HOGENOM" id="CLU_025928_3_0_10"/>
<keyword evidence="2" id="KW-1185">Reference proteome</keyword>
<reference evidence="1 2" key="1">
    <citation type="journal article" date="2009" name="Stand. Genomic Sci.">
        <title>Complete genome sequence of Dyadobacter fermentans type strain (NS114).</title>
        <authorList>
            <person name="Lang E."/>
            <person name="Lapidus A."/>
            <person name="Chertkov O."/>
            <person name="Brettin T."/>
            <person name="Detter J.C."/>
            <person name="Han C."/>
            <person name="Copeland A."/>
            <person name="Glavina Del Rio T."/>
            <person name="Nolan M."/>
            <person name="Chen F."/>
            <person name="Lucas S."/>
            <person name="Tice H."/>
            <person name="Cheng J.F."/>
            <person name="Land M."/>
            <person name="Hauser L."/>
            <person name="Chang Y.J."/>
            <person name="Jeffries C.D."/>
            <person name="Kopitz M."/>
            <person name="Bruce D."/>
            <person name="Goodwin L."/>
            <person name="Pitluck S."/>
            <person name="Ovchinnikova G."/>
            <person name="Pati A."/>
            <person name="Ivanova N."/>
            <person name="Mavrommatis K."/>
            <person name="Chen A."/>
            <person name="Palaniappan K."/>
            <person name="Chain P."/>
            <person name="Bristow J."/>
            <person name="Eisen J.A."/>
            <person name="Markowitz V."/>
            <person name="Hugenholtz P."/>
            <person name="Goker M."/>
            <person name="Rohde M."/>
            <person name="Kyrpides N.C."/>
            <person name="Klenk H.P."/>
        </authorList>
    </citation>
    <scope>NUCLEOTIDE SEQUENCE [LARGE SCALE GENOMIC DNA]</scope>
    <source>
        <strain evidence="2">ATCC 700827 / DSM 18053 / CIP 107007 / KCTC 52180 / NS114</strain>
    </source>
</reference>
<sequence length="492" mass="54547">MKGIIKNGFLLFAAFSLGSCNDWLDVNEDPNNPRTVPAEYVLPAAQASLAGTVGGDLAIIGGMWSQHWTQSNSANQYRNIDSYDLTPADYNIAWTELYASAINDFEDVKRQATESGNNNMLLQAIAGQTYAYLTLTDWFDKIPLSEALQVETIKTPKYDDGPAVYAELLKRLDAALALDFNNGTSTAVGSDLIWGGSSSAEQIDLWKRFVNTLKLKMYLRQTESANKTQALAAIKAMLDANTPLLEDDAAITKFVDEPNKSNPLYENNIRQLGTGTNLRLSRTLQLYLEENNDNARLAAYFAPGPTGQYGIVQGDYLTTVAVTTPSVARMLPTDPFYFFSIDEIYFILSESYLRLGNDAKAKEFYDKAVTEAYAKFNITFDAKKIAKGGVYEYPSAGNTEAKLKAIMYQKWVAMFRQGYESFWDQARTGYPEKSPVAATDQNYVPGQWTSAVNAVTPGRALPKRLPYTAASRDVNPNAPAAVPVTEKIWWMK</sequence>
<evidence type="ECO:0008006" key="3">
    <source>
        <dbReference type="Google" id="ProtNLM"/>
    </source>
</evidence>
<evidence type="ECO:0000313" key="2">
    <source>
        <dbReference type="Proteomes" id="UP000002011"/>
    </source>
</evidence>
<dbReference type="InterPro" id="IPR011990">
    <property type="entry name" value="TPR-like_helical_dom_sf"/>
</dbReference>
<dbReference type="Gene3D" id="1.25.40.390">
    <property type="match status" value="1"/>
</dbReference>
<dbReference type="KEGG" id="dfe:Dfer_2717"/>
<dbReference type="STRING" id="471854.Dfer_2717"/>
<dbReference type="Pfam" id="PF12771">
    <property type="entry name" value="SusD-like_2"/>
    <property type="match status" value="1"/>
</dbReference>